<dbReference type="SMART" id="SM00530">
    <property type="entry name" value="HTH_XRE"/>
    <property type="match status" value="1"/>
</dbReference>
<gene>
    <name evidence="2" type="ORF">FHR31_000822</name>
</gene>
<dbReference type="GeneID" id="93356874"/>
<name>A0A7W5D2L7_9ACTN</name>
<dbReference type="SUPFAM" id="SSF47413">
    <property type="entry name" value="lambda repressor-like DNA-binding domains"/>
    <property type="match status" value="1"/>
</dbReference>
<dbReference type="InterPro" id="IPR001387">
    <property type="entry name" value="Cro/C1-type_HTH"/>
</dbReference>
<organism evidence="2 3">
    <name type="scientific">Parvibacter caecicola</name>
    <dbReference type="NCBI Taxonomy" id="747645"/>
    <lineage>
        <taxon>Bacteria</taxon>
        <taxon>Bacillati</taxon>
        <taxon>Actinomycetota</taxon>
        <taxon>Coriobacteriia</taxon>
        <taxon>Coriobacteriales</taxon>
        <taxon>Coriobacteriaceae</taxon>
        <taxon>Parvibacter</taxon>
    </lineage>
</organism>
<dbReference type="RefSeq" id="WP_123185562.1">
    <property type="nucleotide sequence ID" value="NZ_JACHYA010000002.1"/>
</dbReference>
<reference evidence="2 3" key="1">
    <citation type="submission" date="2020-08" db="EMBL/GenBank/DDBJ databases">
        <title>Sequencing the genomes of 1000 actinobacteria strains.</title>
        <authorList>
            <person name="Klenk H.-P."/>
        </authorList>
    </citation>
    <scope>NUCLEOTIDE SEQUENCE [LARGE SCALE GENOMIC DNA]</scope>
    <source>
        <strain evidence="2 3">DSM 22242</strain>
    </source>
</reference>
<evidence type="ECO:0000313" key="3">
    <source>
        <dbReference type="Proteomes" id="UP000530850"/>
    </source>
</evidence>
<accession>A0A7W5D2L7</accession>
<evidence type="ECO:0000259" key="1">
    <source>
        <dbReference type="PROSITE" id="PS50943"/>
    </source>
</evidence>
<dbReference type="EMBL" id="JACHYA010000002">
    <property type="protein sequence ID" value="MBB3171010.1"/>
    <property type="molecule type" value="Genomic_DNA"/>
</dbReference>
<comment type="caution">
    <text evidence="2">The sequence shown here is derived from an EMBL/GenBank/DDBJ whole genome shotgun (WGS) entry which is preliminary data.</text>
</comment>
<evidence type="ECO:0000313" key="2">
    <source>
        <dbReference type="EMBL" id="MBB3171010.1"/>
    </source>
</evidence>
<sequence length="162" mass="18868">MKKKEVPSLAKKLKSLRDELHLTQKEVADKAKITESAYRAYELGDRNPKPEILDRIARALGVRPEYLSAPTFRNRREFAYAILENEDAFGYTVREIDGVPAIVKGYGSAMDFFAEFVRDWEEMRQKLDNHEITKEEYAEWKRTWDNGTWVKTDDGKSPYSGK</sequence>
<protein>
    <submittedName>
        <fullName evidence="2">Transcriptional regulator with XRE-family HTH domain</fullName>
    </submittedName>
</protein>
<dbReference type="GO" id="GO:0003677">
    <property type="term" value="F:DNA binding"/>
    <property type="evidence" value="ECO:0007669"/>
    <property type="project" value="InterPro"/>
</dbReference>
<dbReference type="Pfam" id="PF01381">
    <property type="entry name" value="HTH_3"/>
    <property type="match status" value="1"/>
</dbReference>
<dbReference type="InterPro" id="IPR010982">
    <property type="entry name" value="Lambda_DNA-bd_dom_sf"/>
</dbReference>
<dbReference type="Gene3D" id="1.10.260.40">
    <property type="entry name" value="lambda repressor-like DNA-binding domains"/>
    <property type="match status" value="1"/>
</dbReference>
<feature type="domain" description="HTH cro/C1-type" evidence="1">
    <location>
        <begin position="13"/>
        <end position="67"/>
    </location>
</feature>
<dbReference type="AlphaFoldDB" id="A0A7W5D2L7"/>
<dbReference type="CDD" id="cd00093">
    <property type="entry name" value="HTH_XRE"/>
    <property type="match status" value="1"/>
</dbReference>
<dbReference type="PROSITE" id="PS50943">
    <property type="entry name" value="HTH_CROC1"/>
    <property type="match status" value="1"/>
</dbReference>
<proteinExistence type="predicted"/>
<dbReference type="Proteomes" id="UP000530850">
    <property type="component" value="Unassembled WGS sequence"/>
</dbReference>